<proteinExistence type="predicted"/>
<comment type="caution">
    <text evidence="1">The sequence shown here is derived from an EMBL/GenBank/DDBJ whole genome shotgun (WGS) entry which is preliminary data.</text>
</comment>
<organism evidence="1 2">
    <name type="scientific">Flavobacterium branchiophilum</name>
    <dbReference type="NCBI Taxonomy" id="55197"/>
    <lineage>
        <taxon>Bacteria</taxon>
        <taxon>Pseudomonadati</taxon>
        <taxon>Bacteroidota</taxon>
        <taxon>Flavobacteriia</taxon>
        <taxon>Flavobacteriales</taxon>
        <taxon>Flavobacteriaceae</taxon>
        <taxon>Flavobacterium</taxon>
    </lineage>
</organism>
<evidence type="ECO:0000313" key="1">
    <source>
        <dbReference type="EMBL" id="TQM40941.1"/>
    </source>
</evidence>
<dbReference type="AlphaFoldDB" id="A0A543G4C3"/>
<evidence type="ECO:0000313" key="2">
    <source>
        <dbReference type="Proteomes" id="UP000320773"/>
    </source>
</evidence>
<dbReference type="EMBL" id="VFPJ01000001">
    <property type="protein sequence ID" value="TQM40941.1"/>
    <property type="molecule type" value="Genomic_DNA"/>
</dbReference>
<sequence length="367" mass="38371">MKYTDITGNVFGIDDAIIIGASIALATYLATNYFTAQPITLKGALTATFIGALSGAATFGIGEWAGTMGNFFVRSGFEALAHGTFQGALTGIQGGNFWSGFAAGAISSIASSVWQGGSSSNTYHVGTFSDTVTTTHKGLGTVLGLKNPIGTIAFGTVMGAAGASLTGGNFWQGAVTGLFVSGLNHTFHSMQQKGGDYLVYDGDEIVWYDGKGNVIDRFSATSGLPGYQNSSMQNVPDAGPIPEGNYSVNLSLSPNRNVNINSSTGETLPGSGIQQIPSSYTTTSGKTYSYPGWGTVRASLSPSSGTKTFGRSSIYLHDSHKGFSHGCIEVGKRFFPKLINYSQTHSSIRVIVNYPTANTSTLGKTFY</sequence>
<dbReference type="RefSeq" id="WP_089080765.1">
    <property type="nucleotide sequence ID" value="NZ_VFPJ01000001.1"/>
</dbReference>
<name>A0A543G4C3_9FLAO</name>
<gene>
    <name evidence="1" type="ORF">BC670_1864</name>
</gene>
<dbReference type="Proteomes" id="UP000320773">
    <property type="component" value="Unassembled WGS sequence"/>
</dbReference>
<accession>A0A543G4C3</accession>
<reference evidence="1 2" key="1">
    <citation type="submission" date="2019-06" db="EMBL/GenBank/DDBJ databases">
        <title>Genomic Encyclopedia of Archaeal and Bacterial Type Strains, Phase II (KMG-II): from individual species to whole genera.</title>
        <authorList>
            <person name="Goeker M."/>
        </authorList>
    </citation>
    <scope>NUCLEOTIDE SEQUENCE [LARGE SCALE GENOMIC DNA]</scope>
    <source>
        <strain evidence="1 2">DSM 24789</strain>
    </source>
</reference>
<protein>
    <submittedName>
        <fullName evidence="1">Uncharacterized protein DUF2778</fullName>
    </submittedName>
</protein>